<dbReference type="Proteomes" id="UP000184383">
    <property type="component" value="Unassembled WGS sequence"/>
</dbReference>
<dbReference type="RefSeq" id="XP_040692239.1">
    <property type="nucleotide sequence ID" value="XM_040834405.1"/>
</dbReference>
<protein>
    <recommendedName>
        <fullName evidence="1">Methyltransferase domain-containing protein</fullName>
    </recommendedName>
</protein>
<name>A0A1L9RUJ9_ASPWE</name>
<proteinExistence type="predicted"/>
<dbReference type="PANTHER" id="PTHR18895">
    <property type="entry name" value="HEMK METHYLTRANSFERASE"/>
    <property type="match status" value="1"/>
</dbReference>
<dbReference type="EMBL" id="KV878210">
    <property type="protein sequence ID" value="OJJ38563.1"/>
    <property type="molecule type" value="Genomic_DNA"/>
</dbReference>
<dbReference type="AlphaFoldDB" id="A0A1L9RUJ9"/>
<dbReference type="GO" id="GO:0005739">
    <property type="term" value="C:mitochondrion"/>
    <property type="evidence" value="ECO:0007669"/>
    <property type="project" value="TreeGrafter"/>
</dbReference>
<dbReference type="PANTHER" id="PTHR18895:SF74">
    <property type="entry name" value="MTRF1L RELEASE FACTOR GLUTAMINE METHYLTRANSFERASE"/>
    <property type="match status" value="1"/>
</dbReference>
<dbReference type="GeneID" id="63750253"/>
<sequence length="378" mass="43002">MPRIPTRTLLRAYQQSPLLPLLLRECRSLDSARNELRWLRERALDISRAMHSRGAIHKHVFSGWRSLLRFMCRERSRGVPLQYILGDQPFGDLEILCRKDVLIPRPETESFTIHTADMILREEREHRLIRGSETPFRKQSIRIIDLCTGTGCISLLLHALLASHFERVLILGVDISPVAIQLAKMNREHNISLGLLSNRSGTDVHFRQGNIFGRCDPKISSADEVIQDFILSQDITSGVFNNDNFKCDVLISNPPYISPTSFRNGTTARSVRMFEPELALVPPTSMYDSMAGVCRQEDIFYHHIVALSFRLQTRLTVLECGDFQQAQRVVIICNAFAANEPQLDKVTVEIWPNVEVNKGVGHEVDGPYAVILHVQKIL</sequence>
<dbReference type="Gene3D" id="3.40.50.150">
    <property type="entry name" value="Vaccinia Virus protein VP39"/>
    <property type="match status" value="1"/>
</dbReference>
<feature type="domain" description="Methyltransferase" evidence="1">
    <location>
        <begin position="139"/>
        <end position="216"/>
    </location>
</feature>
<keyword evidence="3" id="KW-1185">Reference proteome</keyword>
<dbReference type="InterPro" id="IPR050320">
    <property type="entry name" value="N5-glutamine_MTase"/>
</dbReference>
<evidence type="ECO:0000313" key="2">
    <source>
        <dbReference type="EMBL" id="OJJ38563.1"/>
    </source>
</evidence>
<gene>
    <name evidence="2" type="ORF">ASPWEDRAFT_36239</name>
</gene>
<dbReference type="VEuPathDB" id="FungiDB:ASPWEDRAFT_36239"/>
<organism evidence="2 3">
    <name type="scientific">Aspergillus wentii DTO 134E9</name>
    <dbReference type="NCBI Taxonomy" id="1073089"/>
    <lineage>
        <taxon>Eukaryota</taxon>
        <taxon>Fungi</taxon>
        <taxon>Dikarya</taxon>
        <taxon>Ascomycota</taxon>
        <taxon>Pezizomycotina</taxon>
        <taxon>Eurotiomycetes</taxon>
        <taxon>Eurotiomycetidae</taxon>
        <taxon>Eurotiales</taxon>
        <taxon>Aspergillaceae</taxon>
        <taxon>Aspergillus</taxon>
        <taxon>Aspergillus subgen. Cremei</taxon>
    </lineage>
</organism>
<dbReference type="Pfam" id="PF13847">
    <property type="entry name" value="Methyltransf_31"/>
    <property type="match status" value="1"/>
</dbReference>
<dbReference type="GO" id="GO:0008168">
    <property type="term" value="F:methyltransferase activity"/>
    <property type="evidence" value="ECO:0007669"/>
    <property type="project" value="InterPro"/>
</dbReference>
<dbReference type="Gene3D" id="1.10.8.10">
    <property type="entry name" value="DNA helicase RuvA subunit, C-terminal domain"/>
    <property type="match status" value="1"/>
</dbReference>
<reference evidence="3" key="1">
    <citation type="journal article" date="2017" name="Genome Biol.">
        <title>Comparative genomics reveals high biological diversity and specific adaptations in the industrially and medically important fungal genus Aspergillus.</title>
        <authorList>
            <person name="de Vries R.P."/>
            <person name="Riley R."/>
            <person name="Wiebenga A."/>
            <person name="Aguilar-Osorio G."/>
            <person name="Amillis S."/>
            <person name="Uchima C.A."/>
            <person name="Anderluh G."/>
            <person name="Asadollahi M."/>
            <person name="Askin M."/>
            <person name="Barry K."/>
            <person name="Battaglia E."/>
            <person name="Bayram O."/>
            <person name="Benocci T."/>
            <person name="Braus-Stromeyer S.A."/>
            <person name="Caldana C."/>
            <person name="Canovas D."/>
            <person name="Cerqueira G.C."/>
            <person name="Chen F."/>
            <person name="Chen W."/>
            <person name="Choi C."/>
            <person name="Clum A."/>
            <person name="Dos Santos R.A."/>
            <person name="Damasio A.R."/>
            <person name="Diallinas G."/>
            <person name="Emri T."/>
            <person name="Fekete E."/>
            <person name="Flipphi M."/>
            <person name="Freyberg S."/>
            <person name="Gallo A."/>
            <person name="Gournas C."/>
            <person name="Habgood R."/>
            <person name="Hainaut M."/>
            <person name="Harispe M.L."/>
            <person name="Henrissat B."/>
            <person name="Hilden K.S."/>
            <person name="Hope R."/>
            <person name="Hossain A."/>
            <person name="Karabika E."/>
            <person name="Karaffa L."/>
            <person name="Karanyi Z."/>
            <person name="Krasevec N."/>
            <person name="Kuo A."/>
            <person name="Kusch H."/>
            <person name="LaButti K."/>
            <person name="Lagendijk E.L."/>
            <person name="Lapidus A."/>
            <person name="Levasseur A."/>
            <person name="Lindquist E."/>
            <person name="Lipzen A."/>
            <person name="Logrieco A.F."/>
            <person name="MacCabe A."/>
            <person name="Maekelae M.R."/>
            <person name="Malavazi I."/>
            <person name="Melin P."/>
            <person name="Meyer V."/>
            <person name="Mielnichuk N."/>
            <person name="Miskei M."/>
            <person name="Molnar A.P."/>
            <person name="Mule G."/>
            <person name="Ngan C.Y."/>
            <person name="Orejas M."/>
            <person name="Orosz E."/>
            <person name="Ouedraogo J.P."/>
            <person name="Overkamp K.M."/>
            <person name="Park H.-S."/>
            <person name="Perrone G."/>
            <person name="Piumi F."/>
            <person name="Punt P.J."/>
            <person name="Ram A.F."/>
            <person name="Ramon A."/>
            <person name="Rauscher S."/>
            <person name="Record E."/>
            <person name="Riano-Pachon D.M."/>
            <person name="Robert V."/>
            <person name="Roehrig J."/>
            <person name="Ruller R."/>
            <person name="Salamov A."/>
            <person name="Salih N.S."/>
            <person name="Samson R.A."/>
            <person name="Sandor E."/>
            <person name="Sanguinetti M."/>
            <person name="Schuetze T."/>
            <person name="Sepcic K."/>
            <person name="Shelest E."/>
            <person name="Sherlock G."/>
            <person name="Sophianopoulou V."/>
            <person name="Squina F.M."/>
            <person name="Sun H."/>
            <person name="Susca A."/>
            <person name="Todd R.B."/>
            <person name="Tsang A."/>
            <person name="Unkles S.E."/>
            <person name="van de Wiele N."/>
            <person name="van Rossen-Uffink D."/>
            <person name="Oliveira J.V."/>
            <person name="Vesth T.C."/>
            <person name="Visser J."/>
            <person name="Yu J.-H."/>
            <person name="Zhou M."/>
            <person name="Andersen M.R."/>
            <person name="Archer D.B."/>
            <person name="Baker S.E."/>
            <person name="Benoit I."/>
            <person name="Brakhage A.A."/>
            <person name="Braus G.H."/>
            <person name="Fischer R."/>
            <person name="Frisvad J.C."/>
            <person name="Goldman G.H."/>
            <person name="Houbraken J."/>
            <person name="Oakley B."/>
            <person name="Pocsi I."/>
            <person name="Scazzocchio C."/>
            <person name="Seiboth B."/>
            <person name="vanKuyk P.A."/>
            <person name="Wortman J."/>
            <person name="Dyer P.S."/>
            <person name="Grigoriev I.V."/>
        </authorList>
    </citation>
    <scope>NUCLEOTIDE SEQUENCE [LARGE SCALE GENOMIC DNA]</scope>
    <source>
        <strain evidence="3">DTO 134E9</strain>
    </source>
</reference>
<dbReference type="GO" id="GO:0032259">
    <property type="term" value="P:methylation"/>
    <property type="evidence" value="ECO:0007669"/>
    <property type="project" value="InterPro"/>
</dbReference>
<dbReference type="InterPro" id="IPR029063">
    <property type="entry name" value="SAM-dependent_MTases_sf"/>
</dbReference>
<dbReference type="GO" id="GO:0003676">
    <property type="term" value="F:nucleic acid binding"/>
    <property type="evidence" value="ECO:0007669"/>
    <property type="project" value="InterPro"/>
</dbReference>
<dbReference type="SUPFAM" id="SSF53335">
    <property type="entry name" value="S-adenosyl-L-methionine-dependent methyltransferases"/>
    <property type="match status" value="1"/>
</dbReference>
<dbReference type="PROSITE" id="PS00092">
    <property type="entry name" value="N6_MTASE"/>
    <property type="match status" value="1"/>
</dbReference>
<evidence type="ECO:0000313" key="3">
    <source>
        <dbReference type="Proteomes" id="UP000184383"/>
    </source>
</evidence>
<dbReference type="STRING" id="1073089.A0A1L9RUJ9"/>
<accession>A0A1L9RUJ9</accession>
<evidence type="ECO:0000259" key="1">
    <source>
        <dbReference type="Pfam" id="PF13847"/>
    </source>
</evidence>
<dbReference type="OrthoDB" id="269872at2759"/>
<dbReference type="InterPro" id="IPR002052">
    <property type="entry name" value="DNA_methylase_N6_adenine_CS"/>
</dbReference>
<dbReference type="InterPro" id="IPR025714">
    <property type="entry name" value="Methyltranfer_dom"/>
</dbReference>